<dbReference type="Pfam" id="PF16861">
    <property type="entry name" value="Carbam_trans_C"/>
    <property type="match status" value="1"/>
</dbReference>
<dbReference type="AlphaFoldDB" id="A0A1C5HL31"/>
<evidence type="ECO:0000313" key="5">
    <source>
        <dbReference type="Proteomes" id="UP000198217"/>
    </source>
</evidence>
<dbReference type="GO" id="GO:0016740">
    <property type="term" value="F:transferase activity"/>
    <property type="evidence" value="ECO:0007669"/>
    <property type="project" value="UniProtKB-KW"/>
</dbReference>
<comment type="similarity">
    <text evidence="1">Belongs to the NodU/CmcH family.</text>
</comment>
<dbReference type="Pfam" id="PF02543">
    <property type="entry name" value="Carbam_trans_N"/>
    <property type="match status" value="2"/>
</dbReference>
<evidence type="ECO:0000259" key="3">
    <source>
        <dbReference type="Pfam" id="PF16861"/>
    </source>
</evidence>
<dbReference type="Gene3D" id="3.30.420.40">
    <property type="match status" value="1"/>
</dbReference>
<dbReference type="InterPro" id="IPR038152">
    <property type="entry name" value="Carbam_trans_C_sf"/>
</dbReference>
<evidence type="ECO:0000256" key="1">
    <source>
        <dbReference type="ARBA" id="ARBA00006129"/>
    </source>
</evidence>
<dbReference type="InterPro" id="IPR003696">
    <property type="entry name" value="Carbtransf_dom"/>
</dbReference>
<protein>
    <submittedName>
        <fullName evidence="4">Carbamoyltransferase</fullName>
    </submittedName>
</protein>
<dbReference type="PANTHER" id="PTHR34847:SF1">
    <property type="entry name" value="NODULATION PROTEIN U"/>
    <property type="match status" value="1"/>
</dbReference>
<proteinExistence type="inferred from homology"/>
<gene>
    <name evidence="4" type="ORF">GA0070609_1815</name>
</gene>
<dbReference type="InterPro" id="IPR043129">
    <property type="entry name" value="ATPase_NBD"/>
</dbReference>
<dbReference type="Gene3D" id="3.90.870.20">
    <property type="entry name" value="Carbamoyltransferase, C-terminal domain"/>
    <property type="match status" value="1"/>
</dbReference>
<dbReference type="Proteomes" id="UP000198217">
    <property type="component" value="Chromosome I"/>
</dbReference>
<dbReference type="EMBL" id="LT607750">
    <property type="protein sequence ID" value="SCG46678.1"/>
    <property type="molecule type" value="Genomic_DNA"/>
</dbReference>
<name>A0A1C5HL31_9ACTN</name>
<dbReference type="InterPro" id="IPR051338">
    <property type="entry name" value="NodU/CmcH_Carbamoyltrnsfr"/>
</dbReference>
<evidence type="ECO:0000259" key="2">
    <source>
        <dbReference type="Pfam" id="PF02543"/>
    </source>
</evidence>
<organism evidence="4 5">
    <name type="scientific">Micromonospora echinaurantiaca</name>
    <dbReference type="NCBI Taxonomy" id="47857"/>
    <lineage>
        <taxon>Bacteria</taxon>
        <taxon>Bacillati</taxon>
        <taxon>Actinomycetota</taxon>
        <taxon>Actinomycetes</taxon>
        <taxon>Micromonosporales</taxon>
        <taxon>Micromonosporaceae</taxon>
        <taxon>Micromonospora</taxon>
    </lineage>
</organism>
<feature type="domain" description="Carbamoyltransferase" evidence="2">
    <location>
        <begin position="7"/>
        <end position="76"/>
    </location>
</feature>
<keyword evidence="5" id="KW-1185">Reference proteome</keyword>
<sequence>MTGTAVICGLKLTHDGAVAVITDGRLLFSTEAEKIGNSPRHCGLTDAGQILDELRASGVDPAEVTHVAVDGWTPRVDGSSYVELRGRDGRTHPLAVAGYSDEPGGPAGPVRPVHGDGLPLHPMPGGFASYTHSAGHLFASYCTSPFAERDRPALVVVWDGGMPPFLYRYDPRGGALRRVGWVGPASGGLYPIFASHFPPFRVDRRSPDRDRMFGMEALFPVSGKAMAYAALGKPDEDAIAVMERVTADLPPADTHLRMYGWTREVLRRLDGSGLPDATVISSFQEYLFRVLLAGVRAALRDAPELAGLPLCLSGGCHLNITWNAGLRASGLFEEVWVPPFPNDAGSAIGAACAEMVRVTGRSAVRWSAFAGPGIRWDGVVPAGWSARPCDVAGLAELLHRENEPVVVVSGRAELGPRALGHRSIIAPAVNAGMRDTLNRLKHREGYRPVAPICLAEHAAEVFAPGTRDPYMLFAHDVRPEWADRVPAIVHVDGSARLQTVDATSSPTYELLRAYHRLSGVPVLCNTSANHPGKGFFPDPGSAMAWGQTRYVWSEGILYTRGDN</sequence>
<evidence type="ECO:0000313" key="4">
    <source>
        <dbReference type="EMBL" id="SCG46678.1"/>
    </source>
</evidence>
<dbReference type="RefSeq" id="WP_088993387.1">
    <property type="nucleotide sequence ID" value="NZ_LT607750.1"/>
</dbReference>
<keyword evidence="4" id="KW-0808">Transferase</keyword>
<dbReference type="InterPro" id="IPR031730">
    <property type="entry name" value="Carbam_trans_C"/>
</dbReference>
<feature type="domain" description="Carbamoyltransferase C-terminal" evidence="3">
    <location>
        <begin position="401"/>
        <end position="544"/>
    </location>
</feature>
<dbReference type="SUPFAM" id="SSF53067">
    <property type="entry name" value="Actin-like ATPase domain"/>
    <property type="match status" value="1"/>
</dbReference>
<accession>A0A1C5HL31</accession>
<feature type="domain" description="Carbamoyltransferase" evidence="2">
    <location>
        <begin position="128"/>
        <end position="352"/>
    </location>
</feature>
<dbReference type="PANTHER" id="PTHR34847">
    <property type="entry name" value="NODULATION PROTEIN U"/>
    <property type="match status" value="1"/>
</dbReference>
<reference evidence="4 5" key="1">
    <citation type="submission" date="2016-06" db="EMBL/GenBank/DDBJ databases">
        <authorList>
            <person name="Kjaerup R.B."/>
            <person name="Dalgaard T.S."/>
            <person name="Juul-Madsen H.R."/>
        </authorList>
    </citation>
    <scope>NUCLEOTIDE SEQUENCE [LARGE SCALE GENOMIC DNA]</scope>
    <source>
        <strain evidence="4 5">DSM 43904</strain>
    </source>
</reference>